<reference evidence="3 4" key="2">
    <citation type="journal article" date="2017" name="Genome Announc.">
        <title>Draft Genome Sequences of Four Alkaliphilic Bacteria Belonging to the Anaerobacillus Genus.</title>
        <authorList>
            <person name="Bassil N.M."/>
            <person name="Lloyd J.R."/>
        </authorList>
    </citation>
    <scope>NUCLEOTIDE SEQUENCE [LARGE SCALE GENOMIC DNA]</scope>
    <source>
        <strain evidence="3 4">NB2006</strain>
    </source>
</reference>
<reference evidence="3" key="4">
    <citation type="submission" date="2020-10" db="EMBL/GenBank/DDBJ databases">
        <authorList>
            <person name="Bassil N.M."/>
            <person name="Lloyd J.R."/>
        </authorList>
    </citation>
    <scope>NUCLEOTIDE SEQUENCE</scope>
    <source>
        <strain evidence="3">NB2006</strain>
    </source>
</reference>
<proteinExistence type="predicted"/>
<keyword evidence="1" id="KW-0812">Transmembrane</keyword>
<reference evidence="3 4" key="3">
    <citation type="journal article" date="2019" name="Int. J. Syst. Evol. Microbiol.">
        <title>Anaerobacillus isosaccharinicus sp. nov., an alkaliphilic bacterium which degrades isosaccharinic acid.</title>
        <authorList>
            <person name="Bassil N.M."/>
            <person name="Lloyd J.R."/>
        </authorList>
    </citation>
    <scope>NUCLEOTIDE SEQUENCE [LARGE SCALE GENOMIC DNA]</scope>
    <source>
        <strain evidence="3 4">NB2006</strain>
    </source>
</reference>
<feature type="transmembrane region" description="Helical" evidence="1">
    <location>
        <begin position="7"/>
        <end position="29"/>
    </location>
</feature>
<dbReference type="AlphaFoldDB" id="A0A1S2LEV5"/>
<dbReference type="EMBL" id="LQXD01000144">
    <property type="protein sequence ID" value="OIJ10854.1"/>
    <property type="molecule type" value="Genomic_DNA"/>
</dbReference>
<reference evidence="2 4" key="1">
    <citation type="submission" date="2016-10" db="EMBL/GenBank/DDBJ databases">
        <title>Draft genome sequences of four alkaliphilic bacteria belonging to the Anaerobacillus genus.</title>
        <authorList>
            <person name="Bassil N.M."/>
            <person name="Lloyd J.R."/>
        </authorList>
    </citation>
    <scope>NUCLEOTIDE SEQUENCE [LARGE SCALE GENOMIC DNA]</scope>
    <source>
        <strain evidence="2 4">NB2006</strain>
    </source>
</reference>
<keyword evidence="1" id="KW-0472">Membrane</keyword>
<accession>A0A1S2LEV5</accession>
<organism evidence="2 4">
    <name type="scientific">Anaerobacillus isosaccharinicus</name>
    <dbReference type="NCBI Taxonomy" id="1532552"/>
    <lineage>
        <taxon>Bacteria</taxon>
        <taxon>Bacillati</taxon>
        <taxon>Bacillota</taxon>
        <taxon>Bacilli</taxon>
        <taxon>Bacillales</taxon>
        <taxon>Bacillaceae</taxon>
        <taxon>Anaerobacillus</taxon>
    </lineage>
</organism>
<gene>
    <name evidence="3" type="ORF">AWH56_018420</name>
    <name evidence="2" type="ORF">AWH56_16615</name>
</gene>
<evidence type="ECO:0000313" key="3">
    <source>
        <dbReference type="EMBL" id="QOY34684.1"/>
    </source>
</evidence>
<protein>
    <submittedName>
        <fullName evidence="2">Uncharacterized protein</fullName>
    </submittedName>
</protein>
<sequence length="66" mass="7274">MKKLIKGFLVVIFFLLYILIFERTIHYTIGGFGSSGMALIGTAIMIVIAVVLSILTTDKVVEVLKN</sequence>
<dbReference type="RefSeq" id="WP_071318119.1">
    <property type="nucleotide sequence ID" value="NZ_CP063356.2"/>
</dbReference>
<dbReference type="Proteomes" id="UP000180175">
    <property type="component" value="Chromosome"/>
</dbReference>
<evidence type="ECO:0000313" key="4">
    <source>
        <dbReference type="Proteomes" id="UP000180175"/>
    </source>
</evidence>
<dbReference type="KEGG" id="aia:AWH56_018420"/>
<evidence type="ECO:0000256" key="1">
    <source>
        <dbReference type="SAM" id="Phobius"/>
    </source>
</evidence>
<keyword evidence="1" id="KW-1133">Transmembrane helix</keyword>
<evidence type="ECO:0000313" key="2">
    <source>
        <dbReference type="EMBL" id="OIJ10854.1"/>
    </source>
</evidence>
<keyword evidence="4" id="KW-1185">Reference proteome</keyword>
<name>A0A1S2LEV5_9BACI</name>
<feature type="transmembrane region" description="Helical" evidence="1">
    <location>
        <begin position="35"/>
        <end position="55"/>
    </location>
</feature>
<dbReference type="EMBL" id="CP063356">
    <property type="protein sequence ID" value="QOY34684.1"/>
    <property type="molecule type" value="Genomic_DNA"/>
</dbReference>